<evidence type="ECO:0000313" key="1">
    <source>
        <dbReference type="EMBL" id="MEN3230176.1"/>
    </source>
</evidence>
<reference evidence="1 2" key="1">
    <citation type="journal article" date="2023" name="PLoS ONE">
        <title>Complete genome assembly of Hawai'i environmental nontuberculous mycobacteria reveals unexpected co-isolation with methylobacteria.</title>
        <authorList>
            <person name="Hendrix J."/>
            <person name="Epperson L.E."/>
            <person name="Tong E.I."/>
            <person name="Chan Y.L."/>
            <person name="Hasan N.A."/>
            <person name="Dawrs S.N."/>
            <person name="Norton G.J."/>
            <person name="Virdi R."/>
            <person name="Crooks J.L."/>
            <person name="Chan E.D."/>
            <person name="Honda J.R."/>
            <person name="Strong M."/>
        </authorList>
    </citation>
    <scope>NUCLEOTIDE SEQUENCE [LARGE SCALE GENOMIC DNA]</scope>
    <source>
        <strain evidence="1 2">NJH_HI01</strain>
    </source>
</reference>
<keyword evidence="2" id="KW-1185">Reference proteome</keyword>
<evidence type="ECO:0000313" key="2">
    <source>
        <dbReference type="Proteomes" id="UP001404845"/>
    </source>
</evidence>
<proteinExistence type="predicted"/>
<comment type="caution">
    <text evidence="1">The sequence shown here is derived from an EMBL/GenBank/DDBJ whole genome shotgun (WGS) entry which is preliminary data.</text>
</comment>
<organism evidence="1 2">
    <name type="scientific">Methylorubrum rhodesianum</name>
    <dbReference type="NCBI Taxonomy" id="29427"/>
    <lineage>
        <taxon>Bacteria</taxon>
        <taxon>Pseudomonadati</taxon>
        <taxon>Pseudomonadota</taxon>
        <taxon>Alphaproteobacteria</taxon>
        <taxon>Hyphomicrobiales</taxon>
        <taxon>Methylobacteriaceae</taxon>
        <taxon>Methylorubrum</taxon>
    </lineage>
</organism>
<sequence length="88" mass="9597">MLLKEAEVQVLNVTPTAVAQEFVEILTRRAHRSGACPAQMLREHGRRLALLAKLASDTQLQAVLAELDRQATRLELSAGTMGQETVCA</sequence>
<accession>A0ABU9ZFW5</accession>
<dbReference type="EMBL" id="JAQYXL010000001">
    <property type="protein sequence ID" value="MEN3230176.1"/>
    <property type="molecule type" value="Genomic_DNA"/>
</dbReference>
<dbReference type="RefSeq" id="WP_345971605.1">
    <property type="nucleotide sequence ID" value="NZ_JAQYXL010000001.1"/>
</dbReference>
<name>A0ABU9ZFW5_9HYPH</name>
<protein>
    <submittedName>
        <fullName evidence="1">Uncharacterized protein</fullName>
    </submittedName>
</protein>
<dbReference type="Proteomes" id="UP001404845">
    <property type="component" value="Unassembled WGS sequence"/>
</dbReference>
<gene>
    <name evidence="1" type="ORF">PUR21_21445</name>
</gene>